<comment type="caution">
    <text evidence="2">The sequence shown here is derived from an EMBL/GenBank/DDBJ whole genome shotgun (WGS) entry which is preliminary data.</text>
</comment>
<feature type="region of interest" description="Disordered" evidence="1">
    <location>
        <begin position="238"/>
        <end position="266"/>
    </location>
</feature>
<gene>
    <name evidence="2" type="ORF">PIB30_082547</name>
</gene>
<protein>
    <submittedName>
        <fullName evidence="2">Uncharacterized protein</fullName>
    </submittedName>
</protein>
<feature type="region of interest" description="Disordered" evidence="1">
    <location>
        <begin position="75"/>
        <end position="111"/>
    </location>
</feature>
<dbReference type="Proteomes" id="UP001341840">
    <property type="component" value="Unassembled WGS sequence"/>
</dbReference>
<accession>A0ABU6VSD6</accession>
<feature type="compositionally biased region" description="Acidic residues" evidence="1">
    <location>
        <begin position="254"/>
        <end position="266"/>
    </location>
</feature>
<proteinExistence type="predicted"/>
<evidence type="ECO:0000313" key="3">
    <source>
        <dbReference type="Proteomes" id="UP001341840"/>
    </source>
</evidence>
<sequence length="266" mass="31068">MPTKNNSKVNVERAVPIHAIIIVEDIQVDEIIAEQMYKFVNKTNTRSKLPFPSVIALLCNEAKVTIPGDTLIPQEDPIDGVAMGRVRGPREPRQHQQVDEEAPQQQPQQFQQQENLPPDFMTSFNNTMAIMQLHYDQRCDTLQQKFDDAEEENTRNFCTINQRINQMDDQLSFLCYSHQLANENMLFPYRNTTRQMREMEQQGIPITMANLNIHRTREEEMGQERMRYEKILEEAAFQKAKEQNKGKERGVEKDYDDEETEDEGGE</sequence>
<dbReference type="EMBL" id="JASCZI010152307">
    <property type="protein sequence ID" value="MED6175887.1"/>
    <property type="molecule type" value="Genomic_DNA"/>
</dbReference>
<organism evidence="2 3">
    <name type="scientific">Stylosanthes scabra</name>
    <dbReference type="NCBI Taxonomy" id="79078"/>
    <lineage>
        <taxon>Eukaryota</taxon>
        <taxon>Viridiplantae</taxon>
        <taxon>Streptophyta</taxon>
        <taxon>Embryophyta</taxon>
        <taxon>Tracheophyta</taxon>
        <taxon>Spermatophyta</taxon>
        <taxon>Magnoliopsida</taxon>
        <taxon>eudicotyledons</taxon>
        <taxon>Gunneridae</taxon>
        <taxon>Pentapetalae</taxon>
        <taxon>rosids</taxon>
        <taxon>fabids</taxon>
        <taxon>Fabales</taxon>
        <taxon>Fabaceae</taxon>
        <taxon>Papilionoideae</taxon>
        <taxon>50 kb inversion clade</taxon>
        <taxon>dalbergioids sensu lato</taxon>
        <taxon>Dalbergieae</taxon>
        <taxon>Pterocarpus clade</taxon>
        <taxon>Stylosanthes</taxon>
    </lineage>
</organism>
<feature type="compositionally biased region" description="Basic and acidic residues" evidence="1">
    <location>
        <begin position="88"/>
        <end position="98"/>
    </location>
</feature>
<evidence type="ECO:0000256" key="1">
    <source>
        <dbReference type="SAM" id="MobiDB-lite"/>
    </source>
</evidence>
<reference evidence="2 3" key="1">
    <citation type="journal article" date="2023" name="Plants (Basel)">
        <title>Bridging the Gap: Combining Genomics and Transcriptomics Approaches to Understand Stylosanthes scabra, an Orphan Legume from the Brazilian Caatinga.</title>
        <authorList>
            <person name="Ferreira-Neto J.R.C."/>
            <person name="da Silva M.D."/>
            <person name="Binneck E."/>
            <person name="de Melo N.F."/>
            <person name="da Silva R.H."/>
            <person name="de Melo A.L.T.M."/>
            <person name="Pandolfi V."/>
            <person name="Bustamante F.O."/>
            <person name="Brasileiro-Vidal A.C."/>
            <person name="Benko-Iseppon A.M."/>
        </authorList>
    </citation>
    <scope>NUCLEOTIDE SEQUENCE [LARGE SCALE GENOMIC DNA]</scope>
    <source>
        <tissue evidence="2">Leaves</tissue>
    </source>
</reference>
<feature type="non-terminal residue" evidence="2">
    <location>
        <position position="266"/>
    </location>
</feature>
<feature type="compositionally biased region" description="Basic and acidic residues" evidence="1">
    <location>
        <begin position="239"/>
        <end position="253"/>
    </location>
</feature>
<evidence type="ECO:0000313" key="2">
    <source>
        <dbReference type="EMBL" id="MED6175887.1"/>
    </source>
</evidence>
<keyword evidence="3" id="KW-1185">Reference proteome</keyword>
<name>A0ABU6VSD6_9FABA</name>